<evidence type="ECO:0000313" key="4">
    <source>
        <dbReference type="Proteomes" id="UP000177372"/>
    </source>
</evidence>
<keyword evidence="2" id="KW-0472">Membrane</keyword>
<dbReference type="CDD" id="cd02440">
    <property type="entry name" value="AdoMet_MTases"/>
    <property type="match status" value="1"/>
</dbReference>
<keyword evidence="2" id="KW-1133">Transmembrane helix</keyword>
<accession>A0A1F6F2F2</accession>
<sequence length="319" mass="36824">MEKCPVCGEGEGKPLRESHEDSGTTYRLHECALCNVQYWRPFKNPGATWYEHDDRYAGRNRDPLLEPTWKHRDVIAFLKPQTGAVLDVGCGTGNFLYYAREHGWKVRGIDFDADAIRAGETVFKLSGLEVSDMEEFRARHPGERFDLVTFFDVLEHLDNHREFMRGVRSLLKPNGHIAMSMPYGKHAKWLMRNDVPPRHLTRWSRSALGKFLEREGFDVVHMVRKTEGIRFIILKLRFRYGRLLSFGLVDKVKHSLRKEGTIEMKSKAEQAIRLTRALAILKDALVFGVPALLIWLVMLPSAKRYVTLFAIARRKVDTA</sequence>
<evidence type="ECO:0000256" key="1">
    <source>
        <dbReference type="SAM" id="MobiDB-lite"/>
    </source>
</evidence>
<feature type="region of interest" description="Disordered" evidence="1">
    <location>
        <begin position="1"/>
        <end position="20"/>
    </location>
</feature>
<dbReference type="SUPFAM" id="SSF53335">
    <property type="entry name" value="S-adenosyl-L-methionine-dependent methyltransferases"/>
    <property type="match status" value="1"/>
</dbReference>
<dbReference type="Pfam" id="PF13489">
    <property type="entry name" value="Methyltransf_23"/>
    <property type="match status" value="1"/>
</dbReference>
<dbReference type="AlphaFoldDB" id="A0A1F6F2F2"/>
<protein>
    <recommendedName>
        <fullName evidence="5">Class I SAM-dependent methyltransferase</fullName>
    </recommendedName>
</protein>
<reference evidence="3 4" key="1">
    <citation type="journal article" date="2016" name="Nat. Commun.">
        <title>Thousands of microbial genomes shed light on interconnected biogeochemical processes in an aquifer system.</title>
        <authorList>
            <person name="Anantharaman K."/>
            <person name="Brown C.T."/>
            <person name="Hug L.A."/>
            <person name="Sharon I."/>
            <person name="Castelle C.J."/>
            <person name="Probst A.J."/>
            <person name="Thomas B.C."/>
            <person name="Singh A."/>
            <person name="Wilkins M.J."/>
            <person name="Karaoz U."/>
            <person name="Brodie E.L."/>
            <person name="Williams K.H."/>
            <person name="Hubbard S.S."/>
            <person name="Banfield J.F."/>
        </authorList>
    </citation>
    <scope>NUCLEOTIDE SEQUENCE [LARGE SCALE GENOMIC DNA]</scope>
</reference>
<proteinExistence type="predicted"/>
<dbReference type="Gene3D" id="3.40.50.150">
    <property type="entry name" value="Vaccinia Virus protein VP39"/>
    <property type="match status" value="1"/>
</dbReference>
<dbReference type="PANTHER" id="PTHR43861:SF6">
    <property type="entry name" value="METHYLTRANSFERASE TYPE 11"/>
    <property type="match status" value="1"/>
</dbReference>
<dbReference type="Proteomes" id="UP000177372">
    <property type="component" value="Unassembled WGS sequence"/>
</dbReference>
<organism evidence="3 4">
    <name type="scientific">Candidatus Kaiserbacteria bacterium RIFCSPLOWO2_01_FULL_54_13</name>
    <dbReference type="NCBI Taxonomy" id="1798512"/>
    <lineage>
        <taxon>Bacteria</taxon>
        <taxon>Candidatus Kaiseribacteriota</taxon>
    </lineage>
</organism>
<dbReference type="STRING" id="1798512.A3A39_03070"/>
<dbReference type="InterPro" id="IPR029063">
    <property type="entry name" value="SAM-dependent_MTases_sf"/>
</dbReference>
<gene>
    <name evidence="3" type="ORF">A3A39_03070</name>
</gene>
<comment type="caution">
    <text evidence="3">The sequence shown here is derived from an EMBL/GenBank/DDBJ whole genome shotgun (WGS) entry which is preliminary data.</text>
</comment>
<keyword evidence="2" id="KW-0812">Transmembrane</keyword>
<dbReference type="EMBL" id="MFLZ01000014">
    <property type="protein sequence ID" value="OGG80047.1"/>
    <property type="molecule type" value="Genomic_DNA"/>
</dbReference>
<dbReference type="PANTHER" id="PTHR43861">
    <property type="entry name" value="TRANS-ACONITATE 2-METHYLTRANSFERASE-RELATED"/>
    <property type="match status" value="1"/>
</dbReference>
<evidence type="ECO:0008006" key="5">
    <source>
        <dbReference type="Google" id="ProtNLM"/>
    </source>
</evidence>
<evidence type="ECO:0000313" key="3">
    <source>
        <dbReference type="EMBL" id="OGG80047.1"/>
    </source>
</evidence>
<feature type="transmembrane region" description="Helical" evidence="2">
    <location>
        <begin position="274"/>
        <end position="298"/>
    </location>
</feature>
<feature type="compositionally biased region" description="Basic and acidic residues" evidence="1">
    <location>
        <begin position="10"/>
        <end position="20"/>
    </location>
</feature>
<evidence type="ECO:0000256" key="2">
    <source>
        <dbReference type="SAM" id="Phobius"/>
    </source>
</evidence>
<name>A0A1F6F2F2_9BACT</name>